<evidence type="ECO:0000259" key="1">
    <source>
        <dbReference type="Pfam" id="PF05292"/>
    </source>
</evidence>
<comment type="caution">
    <text evidence="3">The sequence shown here is derived from an EMBL/GenBank/DDBJ whole genome shotgun (WGS) entry which is preliminary data.</text>
</comment>
<organism evidence="3 4">
    <name type="scientific">Rotaria sordida</name>
    <dbReference type="NCBI Taxonomy" id="392033"/>
    <lineage>
        <taxon>Eukaryota</taxon>
        <taxon>Metazoa</taxon>
        <taxon>Spiralia</taxon>
        <taxon>Gnathifera</taxon>
        <taxon>Rotifera</taxon>
        <taxon>Eurotatoria</taxon>
        <taxon>Bdelloidea</taxon>
        <taxon>Philodinida</taxon>
        <taxon>Philodinidae</taxon>
        <taxon>Rotaria</taxon>
    </lineage>
</organism>
<dbReference type="PANTHER" id="PTHR28641">
    <property type="match status" value="1"/>
</dbReference>
<dbReference type="InterPro" id="IPR007956">
    <property type="entry name" value="Malonyl_CoA_deC_C"/>
</dbReference>
<dbReference type="InterPro" id="IPR038917">
    <property type="entry name" value="Malonyl_CoA_deC"/>
</dbReference>
<dbReference type="PANTHER" id="PTHR28641:SF1">
    <property type="entry name" value="MALONYL-COA DECARBOXYLASE, MITOCHONDRIAL"/>
    <property type="match status" value="1"/>
</dbReference>
<sequence>MMEILSGDDHQLASCSESASDRELDSIQDTNQFDLLNCSRSPILAFKKVETLLDQYEISDKHNKIDILKYIAKQSHPPEENFISQIQKMISSNFVDSCERIHLYTEPKYTELFHLIGRQPDGVRSLVHMRADILEFLPEIDSPDYVKRMSTNLRDLLATWFTTGLLEVERVTWQSPCEIVQRISEYEAVHPIRNWTDLKRRLGHYRRCFAYIHHMMPNDPLVILHVALVDNISDSIQTLLNRVSPVSNTSEDILHEDPSLINSAIFYSISSTQPGLRGIELGNALIKRCVRQLQVEHPELEKFSSLSPIPDFRKWLMEELNSSSTSILSSEIRSWFRSLFSTSTWHLDEQILNDIRPILMHLCAYYLTQVKHSKTGYARDPVTNFHLRNGAVIWRLNWLADRSERGWKQSLSMMVNYRYYSFDKIDRNSIDYIDKQTIQIDEQVSKLL</sequence>
<name>A0A819BP08_9BILA</name>
<dbReference type="GO" id="GO:0005759">
    <property type="term" value="C:mitochondrial matrix"/>
    <property type="evidence" value="ECO:0007669"/>
    <property type="project" value="TreeGrafter"/>
</dbReference>
<feature type="domain" description="Malonyl-CoA decarboxylase C-terminal" evidence="1">
    <location>
        <begin position="164"/>
        <end position="419"/>
    </location>
</feature>
<reference evidence="3" key="1">
    <citation type="submission" date="2021-02" db="EMBL/GenBank/DDBJ databases">
        <authorList>
            <person name="Nowell W R."/>
        </authorList>
    </citation>
    <scope>NUCLEOTIDE SEQUENCE</scope>
</reference>
<dbReference type="AlphaFoldDB" id="A0A819BP08"/>
<gene>
    <name evidence="3" type="ORF">FNK824_LOCUS15239</name>
</gene>
<dbReference type="Pfam" id="PF17408">
    <property type="entry name" value="MCD_N"/>
    <property type="match status" value="1"/>
</dbReference>
<evidence type="ECO:0000313" key="4">
    <source>
        <dbReference type="Proteomes" id="UP000663874"/>
    </source>
</evidence>
<dbReference type="GO" id="GO:0005782">
    <property type="term" value="C:peroxisomal matrix"/>
    <property type="evidence" value="ECO:0007669"/>
    <property type="project" value="TreeGrafter"/>
</dbReference>
<dbReference type="GO" id="GO:0006085">
    <property type="term" value="P:acetyl-CoA biosynthetic process"/>
    <property type="evidence" value="ECO:0007669"/>
    <property type="project" value="TreeGrafter"/>
</dbReference>
<accession>A0A819BP08</accession>
<protein>
    <recommendedName>
        <fullName evidence="5">Malonyl-CoA decarboxylase</fullName>
    </recommendedName>
</protein>
<dbReference type="GO" id="GO:0006633">
    <property type="term" value="P:fatty acid biosynthetic process"/>
    <property type="evidence" value="ECO:0007669"/>
    <property type="project" value="InterPro"/>
</dbReference>
<dbReference type="Proteomes" id="UP000663874">
    <property type="component" value="Unassembled WGS sequence"/>
</dbReference>
<proteinExistence type="predicted"/>
<dbReference type="GO" id="GO:2001294">
    <property type="term" value="P:malonyl-CoA catabolic process"/>
    <property type="evidence" value="ECO:0007669"/>
    <property type="project" value="TreeGrafter"/>
</dbReference>
<dbReference type="InterPro" id="IPR038351">
    <property type="entry name" value="MCD_N_sf"/>
</dbReference>
<evidence type="ECO:0000313" key="3">
    <source>
        <dbReference type="EMBL" id="CAF3805202.1"/>
    </source>
</evidence>
<dbReference type="Gene3D" id="1.20.140.90">
    <property type="entry name" value="Malonyl-CoA decarboxylase, oligemerization domain"/>
    <property type="match status" value="1"/>
</dbReference>
<dbReference type="FunFam" id="3.40.630.150:FF:000001">
    <property type="entry name" value="Malonyl-CoA decarboxylase, mitochondrial"/>
    <property type="match status" value="1"/>
</dbReference>
<dbReference type="GO" id="GO:0050080">
    <property type="term" value="F:malonyl-CoA decarboxylase activity"/>
    <property type="evidence" value="ECO:0007669"/>
    <property type="project" value="InterPro"/>
</dbReference>
<dbReference type="InterPro" id="IPR042303">
    <property type="entry name" value="Malonyl_CoA_deC_C_sf"/>
</dbReference>
<dbReference type="Pfam" id="PF05292">
    <property type="entry name" value="MCD"/>
    <property type="match status" value="1"/>
</dbReference>
<evidence type="ECO:0008006" key="5">
    <source>
        <dbReference type="Google" id="ProtNLM"/>
    </source>
</evidence>
<dbReference type="Gene3D" id="3.40.630.150">
    <property type="entry name" value="Malonyl-CoA decarboxylase, catalytic domain"/>
    <property type="match status" value="1"/>
</dbReference>
<dbReference type="InterPro" id="IPR035372">
    <property type="entry name" value="MCD_N"/>
</dbReference>
<evidence type="ECO:0000259" key="2">
    <source>
        <dbReference type="Pfam" id="PF17408"/>
    </source>
</evidence>
<feature type="domain" description="Malonyl-CoA decarboxylase N-terminal" evidence="2">
    <location>
        <begin position="85"/>
        <end position="161"/>
    </location>
</feature>
<dbReference type="EMBL" id="CAJOBE010002188">
    <property type="protein sequence ID" value="CAF3805202.1"/>
    <property type="molecule type" value="Genomic_DNA"/>
</dbReference>